<keyword evidence="3" id="KW-1185">Reference proteome</keyword>
<feature type="compositionally biased region" description="Basic and acidic residues" evidence="1">
    <location>
        <begin position="74"/>
        <end position="88"/>
    </location>
</feature>
<gene>
    <name evidence="2" type="ORF">GMARGA_LOCUS20209</name>
</gene>
<comment type="caution">
    <text evidence="2">The sequence shown here is derived from an EMBL/GenBank/DDBJ whole genome shotgun (WGS) entry which is preliminary data.</text>
</comment>
<dbReference type="EMBL" id="CAJVQB010017512">
    <property type="protein sequence ID" value="CAG8784526.1"/>
    <property type="molecule type" value="Genomic_DNA"/>
</dbReference>
<evidence type="ECO:0000313" key="2">
    <source>
        <dbReference type="EMBL" id="CAG8784526.1"/>
    </source>
</evidence>
<name>A0ABN7VND3_GIGMA</name>
<sequence>PSDYNDNNKPSDHNNYDVPDDYEAFKKQQKVAPVSLMNAFNGLKAFSDKSSYVLGEHNQNILETDNQNKKAKSEKKDGQKEKVMGVIS</sequence>
<reference evidence="2 3" key="1">
    <citation type="submission" date="2021-06" db="EMBL/GenBank/DDBJ databases">
        <authorList>
            <person name="Kallberg Y."/>
            <person name="Tangrot J."/>
            <person name="Rosling A."/>
        </authorList>
    </citation>
    <scope>NUCLEOTIDE SEQUENCE [LARGE SCALE GENOMIC DNA]</scope>
    <source>
        <strain evidence="2 3">120-4 pot B 10/14</strain>
    </source>
</reference>
<accession>A0ABN7VND3</accession>
<organism evidence="2 3">
    <name type="scientific">Gigaspora margarita</name>
    <dbReference type="NCBI Taxonomy" id="4874"/>
    <lineage>
        <taxon>Eukaryota</taxon>
        <taxon>Fungi</taxon>
        <taxon>Fungi incertae sedis</taxon>
        <taxon>Mucoromycota</taxon>
        <taxon>Glomeromycotina</taxon>
        <taxon>Glomeromycetes</taxon>
        <taxon>Diversisporales</taxon>
        <taxon>Gigasporaceae</taxon>
        <taxon>Gigaspora</taxon>
    </lineage>
</organism>
<proteinExistence type="predicted"/>
<feature type="region of interest" description="Disordered" evidence="1">
    <location>
        <begin position="58"/>
        <end position="88"/>
    </location>
</feature>
<feature type="non-terminal residue" evidence="2">
    <location>
        <position position="1"/>
    </location>
</feature>
<dbReference type="Proteomes" id="UP000789901">
    <property type="component" value="Unassembled WGS sequence"/>
</dbReference>
<evidence type="ECO:0000313" key="3">
    <source>
        <dbReference type="Proteomes" id="UP000789901"/>
    </source>
</evidence>
<evidence type="ECO:0000256" key="1">
    <source>
        <dbReference type="SAM" id="MobiDB-lite"/>
    </source>
</evidence>
<protein>
    <submittedName>
        <fullName evidence="2">7318_t:CDS:1</fullName>
    </submittedName>
</protein>